<proteinExistence type="predicted"/>
<dbReference type="InterPro" id="IPR006059">
    <property type="entry name" value="SBP"/>
</dbReference>
<dbReference type="Proteomes" id="UP001202922">
    <property type="component" value="Unassembled WGS sequence"/>
</dbReference>
<comment type="caution">
    <text evidence="1">The sequence shown here is derived from an EMBL/GenBank/DDBJ whole genome shotgun (WGS) entry which is preliminary data.</text>
</comment>
<dbReference type="Gene3D" id="3.40.190.10">
    <property type="entry name" value="Periplasmic binding protein-like II"/>
    <property type="match status" value="2"/>
</dbReference>
<dbReference type="RefSeq" id="WP_241056718.1">
    <property type="nucleotide sequence ID" value="NZ_JAKZBV010000002.1"/>
</dbReference>
<dbReference type="SUPFAM" id="SSF53850">
    <property type="entry name" value="Periplasmic binding protein-like II"/>
    <property type="match status" value="1"/>
</dbReference>
<gene>
    <name evidence="1" type="ORF">L0M17_21755</name>
</gene>
<name>A0ABS9U790_9MICC</name>
<dbReference type="EMBL" id="JAKZBV010000002">
    <property type="protein sequence ID" value="MCH6472550.1"/>
    <property type="molecule type" value="Genomic_DNA"/>
</dbReference>
<dbReference type="Pfam" id="PF01547">
    <property type="entry name" value="SBP_bac_1"/>
    <property type="match status" value="1"/>
</dbReference>
<dbReference type="InterPro" id="IPR050490">
    <property type="entry name" value="Bact_solute-bd_prot1"/>
</dbReference>
<evidence type="ECO:0000313" key="2">
    <source>
        <dbReference type="Proteomes" id="UP001202922"/>
    </source>
</evidence>
<protein>
    <submittedName>
        <fullName evidence="1">Extracellular solute-binding protein</fullName>
    </submittedName>
</protein>
<sequence>MTLTLWLDGDCSKGDCVEKPLIEGFEKANPSIKVNLVSQPVSSYFQALQSASVTGKGPDIANMWPGGYMTPFLPYMADLSQFMSRDIIKQSSSTKFYAKDNDPGKQVYAVPTGDQWYVGFYNKKLFAQNGISATPKTWDDLNATCTTLKGKGVLPIVNGGEYGAAEMGPLPEWSYIASTLSPDDWSKLYDGSLKYNNPALQSQLQAWADLYKNGCLNKDALNSPDPESQFIAGKAAMFFASGSWEVKNLYEKMGDNVGLLVPPYSPQPQHALSETAGSAYSVMKYSKHEAEAGKFAAYILSDEGQQIIAKFGLPPTRPGFTTAIPMMNELIKMSSAPGTTLYPMFDDYTQPGVTDAITSKIPQVLVGQLGVSDGLSAIDAAFDALPAKQKDVHVNLTSK</sequence>
<accession>A0ABS9U790</accession>
<dbReference type="PANTHER" id="PTHR43649">
    <property type="entry name" value="ARABINOSE-BINDING PROTEIN-RELATED"/>
    <property type="match status" value="1"/>
</dbReference>
<organism evidence="1 2">
    <name type="scientific">Sinomonas terrae</name>
    <dbReference type="NCBI Taxonomy" id="2908838"/>
    <lineage>
        <taxon>Bacteria</taxon>
        <taxon>Bacillati</taxon>
        <taxon>Actinomycetota</taxon>
        <taxon>Actinomycetes</taxon>
        <taxon>Micrococcales</taxon>
        <taxon>Micrococcaceae</taxon>
        <taxon>Sinomonas</taxon>
    </lineage>
</organism>
<reference evidence="1 2" key="1">
    <citation type="submission" date="2022-03" db="EMBL/GenBank/DDBJ databases">
        <title>Sinomonas sp. isolated from a soil.</title>
        <authorList>
            <person name="Han J."/>
            <person name="Kim D.-U."/>
        </authorList>
    </citation>
    <scope>NUCLEOTIDE SEQUENCE [LARGE SCALE GENOMIC DNA]</scope>
    <source>
        <strain evidence="1 2">5-5</strain>
    </source>
</reference>
<evidence type="ECO:0000313" key="1">
    <source>
        <dbReference type="EMBL" id="MCH6472550.1"/>
    </source>
</evidence>
<dbReference type="PANTHER" id="PTHR43649:SF12">
    <property type="entry name" value="DIACETYLCHITOBIOSE BINDING PROTEIN DASA"/>
    <property type="match status" value="1"/>
</dbReference>
<keyword evidence="2" id="KW-1185">Reference proteome</keyword>